<dbReference type="InterPro" id="IPR029024">
    <property type="entry name" value="TerB-like"/>
</dbReference>
<protein>
    <submittedName>
        <fullName evidence="1">Tellurite resistance TerB family protein</fullName>
    </submittedName>
</protein>
<evidence type="ECO:0000313" key="2">
    <source>
        <dbReference type="Proteomes" id="UP001165678"/>
    </source>
</evidence>
<proteinExistence type="predicted"/>
<organism evidence="1 2">
    <name type="scientific">Larsenimonas rhizosphaerae</name>
    <dbReference type="NCBI Taxonomy" id="2944682"/>
    <lineage>
        <taxon>Bacteria</taxon>
        <taxon>Pseudomonadati</taxon>
        <taxon>Pseudomonadota</taxon>
        <taxon>Gammaproteobacteria</taxon>
        <taxon>Oceanospirillales</taxon>
        <taxon>Halomonadaceae</taxon>
        <taxon>Larsenimonas</taxon>
    </lineage>
</organism>
<dbReference type="Gene3D" id="1.10.3680.10">
    <property type="entry name" value="TerB-like"/>
    <property type="match status" value="1"/>
</dbReference>
<reference evidence="1" key="1">
    <citation type="submission" date="2022-11" db="EMBL/GenBank/DDBJ databases">
        <title>Larsenimonas rhizosphaerae sp. nov., isolated from a tidal mudflat.</title>
        <authorList>
            <person name="Lee S.D."/>
            <person name="Kim I.S."/>
        </authorList>
    </citation>
    <scope>NUCLEOTIDE SEQUENCE</scope>
    <source>
        <strain evidence="1">GH2-1</strain>
    </source>
</reference>
<gene>
    <name evidence="1" type="ORF">OQ287_07575</name>
</gene>
<dbReference type="SUPFAM" id="SSF158682">
    <property type="entry name" value="TerB-like"/>
    <property type="match status" value="1"/>
</dbReference>
<dbReference type="InterPro" id="IPR007486">
    <property type="entry name" value="YebE"/>
</dbReference>
<comment type="caution">
    <text evidence="1">The sequence shown here is derived from an EMBL/GenBank/DDBJ whole genome shotgun (WGS) entry which is preliminary data.</text>
</comment>
<name>A0AA41ZGH6_9GAMM</name>
<sequence>MNAQKILSQLMKQAARSSSKKHTAGDSGFNVSSLLGSGALGMLLGGRRGRSSIKYAALAGLGKMAWQAWQKHRSESSSTAGEGEPLEQLDAQAREQRSRVILKAMIAAARADGHIDEREQDMLAGQMRELGADDELQAWVEQQMASRLDASAIARDVDTPQAAREVYLASVAIIDEQNDMERAWLDQLGRALGLEAGVCTALEREAQAQ</sequence>
<dbReference type="Pfam" id="PF04391">
    <property type="entry name" value="DUF533"/>
    <property type="match status" value="1"/>
</dbReference>
<evidence type="ECO:0000313" key="1">
    <source>
        <dbReference type="EMBL" id="MCX2524095.1"/>
    </source>
</evidence>
<dbReference type="EMBL" id="JAPIVE010000002">
    <property type="protein sequence ID" value="MCX2524095.1"/>
    <property type="molecule type" value="Genomic_DNA"/>
</dbReference>
<dbReference type="CDD" id="cd07178">
    <property type="entry name" value="terB_like_YebE"/>
    <property type="match status" value="1"/>
</dbReference>
<dbReference type="RefSeq" id="WP_250934983.1">
    <property type="nucleotide sequence ID" value="NZ_JAMLJK010000001.1"/>
</dbReference>
<accession>A0AA41ZGH6</accession>
<keyword evidence="2" id="KW-1185">Reference proteome</keyword>
<dbReference type="AlphaFoldDB" id="A0AA41ZGH6"/>
<dbReference type="Proteomes" id="UP001165678">
    <property type="component" value="Unassembled WGS sequence"/>
</dbReference>